<sequence>DVLFKVDVFPFHRSQKSFKSVFLDTSPDFLEVEGGMHPNISFDLSSNTNDTMTCDAPSAVVDVPVSIPAIPTTSAHTPNSVTSTFTLEVVSDQMLAPI</sequence>
<keyword evidence="2" id="KW-1185">Reference proteome</keyword>
<feature type="non-terminal residue" evidence="1">
    <location>
        <position position="98"/>
    </location>
</feature>
<organism evidence="1 2">
    <name type="scientific">Datura stramonium</name>
    <name type="common">Jimsonweed</name>
    <name type="synonym">Common thornapple</name>
    <dbReference type="NCBI Taxonomy" id="4076"/>
    <lineage>
        <taxon>Eukaryota</taxon>
        <taxon>Viridiplantae</taxon>
        <taxon>Streptophyta</taxon>
        <taxon>Embryophyta</taxon>
        <taxon>Tracheophyta</taxon>
        <taxon>Spermatophyta</taxon>
        <taxon>Magnoliopsida</taxon>
        <taxon>eudicotyledons</taxon>
        <taxon>Gunneridae</taxon>
        <taxon>Pentapetalae</taxon>
        <taxon>asterids</taxon>
        <taxon>lamiids</taxon>
        <taxon>Solanales</taxon>
        <taxon>Solanaceae</taxon>
        <taxon>Solanoideae</taxon>
        <taxon>Datureae</taxon>
        <taxon>Datura</taxon>
    </lineage>
</organism>
<dbReference type="EMBL" id="JACEIK010001310">
    <property type="protein sequence ID" value="MCD7468240.1"/>
    <property type="molecule type" value="Genomic_DNA"/>
</dbReference>
<evidence type="ECO:0000313" key="1">
    <source>
        <dbReference type="EMBL" id="MCD7468240.1"/>
    </source>
</evidence>
<protein>
    <submittedName>
        <fullName evidence="1">Uncharacterized protein</fullName>
    </submittedName>
</protein>
<proteinExistence type="predicted"/>
<dbReference type="Proteomes" id="UP000823775">
    <property type="component" value="Unassembled WGS sequence"/>
</dbReference>
<comment type="caution">
    <text evidence="1">The sequence shown here is derived from an EMBL/GenBank/DDBJ whole genome shotgun (WGS) entry which is preliminary data.</text>
</comment>
<evidence type="ECO:0000313" key="2">
    <source>
        <dbReference type="Proteomes" id="UP000823775"/>
    </source>
</evidence>
<accession>A0ABS8TB67</accession>
<reference evidence="1 2" key="1">
    <citation type="journal article" date="2021" name="BMC Genomics">
        <title>Datura genome reveals duplications of psychoactive alkaloid biosynthetic genes and high mutation rate following tissue culture.</title>
        <authorList>
            <person name="Rajewski A."/>
            <person name="Carter-House D."/>
            <person name="Stajich J."/>
            <person name="Litt A."/>
        </authorList>
    </citation>
    <scope>NUCLEOTIDE SEQUENCE [LARGE SCALE GENOMIC DNA]</scope>
    <source>
        <strain evidence="1">AR-01</strain>
    </source>
</reference>
<feature type="non-terminal residue" evidence="1">
    <location>
        <position position="1"/>
    </location>
</feature>
<gene>
    <name evidence="1" type="ORF">HAX54_006241</name>
</gene>
<name>A0ABS8TB67_DATST</name>